<feature type="region of interest" description="Disordered" evidence="1">
    <location>
        <begin position="255"/>
        <end position="286"/>
    </location>
</feature>
<feature type="region of interest" description="Disordered" evidence="1">
    <location>
        <begin position="111"/>
        <end position="155"/>
    </location>
</feature>
<comment type="caution">
    <text evidence="3">The sequence shown here is derived from an EMBL/GenBank/DDBJ whole genome shotgun (WGS) entry which is preliminary data.</text>
</comment>
<gene>
    <name evidence="3" type="ORF">ACFQZU_12330</name>
</gene>
<sequence>GMGAASTAGVHAGLVELIGPSVAAAAWGYEPVVIALVARAIVARSVLHRAGGRMPTAVTALEWVALATSIVLSIVASGFGAALFPTGTAVLALVMQQILGAIADADVHAQRTTTGTGGGWRSLFASGSPAGQGGSAAAERDEQEQGTARRLNVTVDTEVNEGLAAAEDYLRSVGQVPAPESGPAPEAGDGGGVALADPPGDDGASSADADAADADERGDDGAPPTLEDAARRRSQEAQRAVWRYFMDHPEAHVKTAARELSMDPKTVRKYRPSVYRPRKGEGGDQS</sequence>
<evidence type="ECO:0000256" key="2">
    <source>
        <dbReference type="SAM" id="Phobius"/>
    </source>
</evidence>
<dbReference type="EMBL" id="JBHTHR010000371">
    <property type="protein sequence ID" value="MFD0802097.1"/>
    <property type="molecule type" value="Genomic_DNA"/>
</dbReference>
<proteinExistence type="predicted"/>
<keyword evidence="4" id="KW-1185">Reference proteome</keyword>
<evidence type="ECO:0000256" key="1">
    <source>
        <dbReference type="SAM" id="MobiDB-lite"/>
    </source>
</evidence>
<feature type="compositionally biased region" description="Basic and acidic residues" evidence="1">
    <location>
        <begin position="255"/>
        <end position="266"/>
    </location>
</feature>
<keyword evidence="2" id="KW-0812">Transmembrane</keyword>
<keyword evidence="2" id="KW-0472">Membrane</keyword>
<reference evidence="4" key="1">
    <citation type="journal article" date="2019" name="Int. J. Syst. Evol. Microbiol.">
        <title>The Global Catalogue of Microorganisms (GCM) 10K type strain sequencing project: providing services to taxonomists for standard genome sequencing and annotation.</title>
        <authorList>
            <consortium name="The Broad Institute Genomics Platform"/>
            <consortium name="The Broad Institute Genome Sequencing Center for Infectious Disease"/>
            <person name="Wu L."/>
            <person name="Ma J."/>
        </authorList>
    </citation>
    <scope>NUCLEOTIDE SEQUENCE [LARGE SCALE GENOMIC DNA]</scope>
    <source>
        <strain evidence="4">CCUG 63369</strain>
    </source>
</reference>
<organism evidence="3 4">
    <name type="scientific">Streptomonospora algeriensis</name>
    <dbReference type="NCBI Taxonomy" id="995084"/>
    <lineage>
        <taxon>Bacteria</taxon>
        <taxon>Bacillati</taxon>
        <taxon>Actinomycetota</taxon>
        <taxon>Actinomycetes</taxon>
        <taxon>Streptosporangiales</taxon>
        <taxon>Nocardiopsidaceae</taxon>
        <taxon>Streptomonospora</taxon>
    </lineage>
</organism>
<protein>
    <submittedName>
        <fullName evidence="3">Uncharacterized protein</fullName>
    </submittedName>
</protein>
<feature type="transmembrane region" description="Helical" evidence="2">
    <location>
        <begin position="63"/>
        <end position="84"/>
    </location>
</feature>
<dbReference type="Proteomes" id="UP001596956">
    <property type="component" value="Unassembled WGS sequence"/>
</dbReference>
<feature type="transmembrane region" description="Helical" evidence="2">
    <location>
        <begin position="24"/>
        <end position="42"/>
    </location>
</feature>
<evidence type="ECO:0000313" key="4">
    <source>
        <dbReference type="Proteomes" id="UP001596956"/>
    </source>
</evidence>
<feature type="region of interest" description="Disordered" evidence="1">
    <location>
        <begin position="175"/>
        <end position="237"/>
    </location>
</feature>
<keyword evidence="2" id="KW-1133">Transmembrane helix</keyword>
<evidence type="ECO:0000313" key="3">
    <source>
        <dbReference type="EMBL" id="MFD0802097.1"/>
    </source>
</evidence>
<accession>A0ABW3BFH1</accession>
<feature type="compositionally biased region" description="Low complexity" evidence="1">
    <location>
        <begin position="176"/>
        <end position="187"/>
    </location>
</feature>
<feature type="non-terminal residue" evidence="3">
    <location>
        <position position="1"/>
    </location>
</feature>
<feature type="compositionally biased region" description="Low complexity" evidence="1">
    <location>
        <begin position="194"/>
        <end position="209"/>
    </location>
</feature>
<name>A0ABW3BFH1_9ACTN</name>